<proteinExistence type="predicted"/>
<reference evidence="1 2" key="1">
    <citation type="journal article" date="2022" name="New Phytol.">
        <title>Ecological generalism drives hyperdiversity of secondary metabolite gene clusters in xylarialean endophytes.</title>
        <authorList>
            <person name="Franco M.E.E."/>
            <person name="Wisecaver J.H."/>
            <person name="Arnold A.E."/>
            <person name="Ju Y.M."/>
            <person name="Slot J.C."/>
            <person name="Ahrendt S."/>
            <person name="Moore L.P."/>
            <person name="Eastman K.E."/>
            <person name="Scott K."/>
            <person name="Konkel Z."/>
            <person name="Mondo S.J."/>
            <person name="Kuo A."/>
            <person name="Hayes R.D."/>
            <person name="Haridas S."/>
            <person name="Andreopoulos B."/>
            <person name="Riley R."/>
            <person name="LaButti K."/>
            <person name="Pangilinan J."/>
            <person name="Lipzen A."/>
            <person name="Amirebrahimi M."/>
            <person name="Yan J."/>
            <person name="Adam C."/>
            <person name="Keymanesh K."/>
            <person name="Ng V."/>
            <person name="Louie K."/>
            <person name="Northen T."/>
            <person name="Drula E."/>
            <person name="Henrissat B."/>
            <person name="Hsieh H.M."/>
            <person name="Youens-Clark K."/>
            <person name="Lutzoni F."/>
            <person name="Miadlikowska J."/>
            <person name="Eastwood D.C."/>
            <person name="Hamelin R.C."/>
            <person name="Grigoriev I.V."/>
            <person name="U'Ren J.M."/>
        </authorList>
    </citation>
    <scope>NUCLEOTIDE SEQUENCE [LARGE SCALE GENOMIC DNA]</scope>
    <source>
        <strain evidence="1 2">CBS 119005</strain>
    </source>
</reference>
<evidence type="ECO:0000313" key="2">
    <source>
        <dbReference type="Proteomes" id="UP001497700"/>
    </source>
</evidence>
<keyword evidence="2" id="KW-1185">Reference proteome</keyword>
<sequence>MRTDTKIITYQNENRRGSGLPGFRSTRLRAISRPLISLGSLGMLSLGKKKKTSRSLFYGGSGVGKVPSTSSGIILYIYIYLGIYIYRDIGYVRKDDLVCKNRYRYAKSRP</sequence>
<protein>
    <submittedName>
        <fullName evidence="1">Uncharacterized protein</fullName>
    </submittedName>
</protein>
<dbReference type="EMBL" id="MU393430">
    <property type="protein sequence ID" value="KAI4869521.1"/>
    <property type="molecule type" value="Genomic_DNA"/>
</dbReference>
<dbReference type="Proteomes" id="UP001497700">
    <property type="component" value="Unassembled WGS sequence"/>
</dbReference>
<comment type="caution">
    <text evidence="1">The sequence shown here is derived from an EMBL/GenBank/DDBJ whole genome shotgun (WGS) entry which is preliminary data.</text>
</comment>
<accession>A0ACB9ZD76</accession>
<organism evidence="1 2">
    <name type="scientific">Hypoxylon rubiginosum</name>
    <dbReference type="NCBI Taxonomy" id="110542"/>
    <lineage>
        <taxon>Eukaryota</taxon>
        <taxon>Fungi</taxon>
        <taxon>Dikarya</taxon>
        <taxon>Ascomycota</taxon>
        <taxon>Pezizomycotina</taxon>
        <taxon>Sordariomycetes</taxon>
        <taxon>Xylariomycetidae</taxon>
        <taxon>Xylariales</taxon>
        <taxon>Hypoxylaceae</taxon>
        <taxon>Hypoxylon</taxon>
    </lineage>
</organism>
<gene>
    <name evidence="1" type="ORF">F4820DRAFT_12895</name>
</gene>
<name>A0ACB9ZD76_9PEZI</name>
<evidence type="ECO:0000313" key="1">
    <source>
        <dbReference type="EMBL" id="KAI4869521.1"/>
    </source>
</evidence>